<dbReference type="RefSeq" id="XP_041197478.1">
    <property type="nucleotide sequence ID" value="XM_041330204.1"/>
</dbReference>
<accession>A0A9P7EIX2</accession>
<dbReference type="EMBL" id="JABBWG010000004">
    <property type="protein sequence ID" value="KAG1823418.1"/>
    <property type="molecule type" value="Genomic_DNA"/>
</dbReference>
<dbReference type="Proteomes" id="UP000807769">
    <property type="component" value="Unassembled WGS sequence"/>
</dbReference>
<comment type="caution">
    <text evidence="2">The sequence shown here is derived from an EMBL/GenBank/DDBJ whole genome shotgun (WGS) entry which is preliminary data.</text>
</comment>
<protein>
    <recommendedName>
        <fullName evidence="4">Macrofage activating glycoprotein</fullName>
    </recommendedName>
</protein>
<feature type="signal peptide" evidence="1">
    <location>
        <begin position="1"/>
        <end position="18"/>
    </location>
</feature>
<gene>
    <name evidence="2" type="ORF">BJ212DRAFT_1261783</name>
</gene>
<evidence type="ECO:0000313" key="3">
    <source>
        <dbReference type="Proteomes" id="UP000807769"/>
    </source>
</evidence>
<reference evidence="2" key="1">
    <citation type="journal article" date="2020" name="New Phytol.">
        <title>Comparative genomics reveals dynamic genome evolution in host specialist ectomycorrhizal fungi.</title>
        <authorList>
            <person name="Lofgren L.A."/>
            <person name="Nguyen N.H."/>
            <person name="Vilgalys R."/>
            <person name="Ruytinx J."/>
            <person name="Liao H.L."/>
            <person name="Branco S."/>
            <person name="Kuo A."/>
            <person name="LaButti K."/>
            <person name="Lipzen A."/>
            <person name="Andreopoulos W."/>
            <person name="Pangilinan J."/>
            <person name="Riley R."/>
            <person name="Hundley H."/>
            <person name="Na H."/>
            <person name="Barry K."/>
            <person name="Grigoriev I.V."/>
            <person name="Stajich J.E."/>
            <person name="Kennedy P.G."/>
        </authorList>
    </citation>
    <scope>NUCLEOTIDE SEQUENCE</scope>
    <source>
        <strain evidence="2">MN1</strain>
    </source>
</reference>
<name>A0A9P7EIX2_9AGAM</name>
<sequence length="411" mass="43496">MFHSVSFVALSLVLSGYAQSPTYSATYLPSNAPYQSEQGQAGYNNCTTGYNQASECQNAYINTVQDWCVWAPPQPGPDSVIGNTEQIEVAWCMQSGYGTRLIPDGSITGAHVVVTPDYIQVTGVGNLTNINIPAGDAGGELDPHGADGNGNPVGGLVFSSAFGALEQIHEWTNFVAVDQFCFRACKPAVNAPTMCQHIYDVMGCEWNMPGNYSPGVFEQCLGDSAEPMGVYGTSTFYQGEPVTPPAHPIPSSSSCTFFSTISNGQGVLIGGITSTSSTPTSTVGINHTSHYHHSCFRHNHSDFCTSSATSIASSNVLASVTPTSISPNFSSSMLFSSSSASAHSSSLPNSLFLPTTSSSLQTSPSLSINSSFLSSPPPPVLSFLLLPFLPLRAYSCIFLRVAIVLNLRWSE</sequence>
<feature type="chain" id="PRO_5040111754" description="Macrofage activating glycoprotein" evidence="1">
    <location>
        <begin position="19"/>
        <end position="411"/>
    </location>
</feature>
<proteinExistence type="predicted"/>
<evidence type="ECO:0008006" key="4">
    <source>
        <dbReference type="Google" id="ProtNLM"/>
    </source>
</evidence>
<dbReference type="GeneID" id="64624221"/>
<organism evidence="2 3">
    <name type="scientific">Suillus subaureus</name>
    <dbReference type="NCBI Taxonomy" id="48587"/>
    <lineage>
        <taxon>Eukaryota</taxon>
        <taxon>Fungi</taxon>
        <taxon>Dikarya</taxon>
        <taxon>Basidiomycota</taxon>
        <taxon>Agaricomycotina</taxon>
        <taxon>Agaricomycetes</taxon>
        <taxon>Agaricomycetidae</taxon>
        <taxon>Boletales</taxon>
        <taxon>Suillineae</taxon>
        <taxon>Suillaceae</taxon>
        <taxon>Suillus</taxon>
    </lineage>
</organism>
<keyword evidence="1" id="KW-0732">Signal</keyword>
<keyword evidence="3" id="KW-1185">Reference proteome</keyword>
<evidence type="ECO:0000256" key="1">
    <source>
        <dbReference type="SAM" id="SignalP"/>
    </source>
</evidence>
<evidence type="ECO:0000313" key="2">
    <source>
        <dbReference type="EMBL" id="KAG1823418.1"/>
    </source>
</evidence>
<dbReference type="AlphaFoldDB" id="A0A9P7EIX2"/>
<dbReference type="OrthoDB" id="2564904at2759"/>